<dbReference type="EnsemblPlants" id="TuG1812G0100000830.01.T03">
    <property type="protein sequence ID" value="TuG1812G0100000830.01.T03"/>
    <property type="gene ID" value="TuG1812G0100000830.01"/>
</dbReference>
<dbReference type="Proteomes" id="UP000015106">
    <property type="component" value="Chromosome 1"/>
</dbReference>
<reference evidence="3" key="1">
    <citation type="journal article" date="2013" name="Nature">
        <title>Draft genome of the wheat A-genome progenitor Triticum urartu.</title>
        <authorList>
            <person name="Ling H.Q."/>
            <person name="Zhao S."/>
            <person name="Liu D."/>
            <person name="Wang J."/>
            <person name="Sun H."/>
            <person name="Zhang C."/>
            <person name="Fan H."/>
            <person name="Li D."/>
            <person name="Dong L."/>
            <person name="Tao Y."/>
            <person name="Gao C."/>
            <person name="Wu H."/>
            <person name="Li Y."/>
            <person name="Cui Y."/>
            <person name="Guo X."/>
            <person name="Zheng S."/>
            <person name="Wang B."/>
            <person name="Yu K."/>
            <person name="Liang Q."/>
            <person name="Yang W."/>
            <person name="Lou X."/>
            <person name="Chen J."/>
            <person name="Feng M."/>
            <person name="Jian J."/>
            <person name="Zhang X."/>
            <person name="Luo G."/>
            <person name="Jiang Y."/>
            <person name="Liu J."/>
            <person name="Wang Z."/>
            <person name="Sha Y."/>
            <person name="Zhang B."/>
            <person name="Wu H."/>
            <person name="Tang D."/>
            <person name="Shen Q."/>
            <person name="Xue P."/>
            <person name="Zou S."/>
            <person name="Wang X."/>
            <person name="Liu X."/>
            <person name="Wang F."/>
            <person name="Yang Y."/>
            <person name="An X."/>
            <person name="Dong Z."/>
            <person name="Zhang K."/>
            <person name="Zhang X."/>
            <person name="Luo M.C."/>
            <person name="Dvorak J."/>
            <person name="Tong Y."/>
            <person name="Wang J."/>
            <person name="Yang H."/>
            <person name="Li Z."/>
            <person name="Wang D."/>
            <person name="Zhang A."/>
            <person name="Wang J."/>
        </authorList>
    </citation>
    <scope>NUCLEOTIDE SEQUENCE</scope>
    <source>
        <strain evidence="3">cv. G1812</strain>
    </source>
</reference>
<feature type="transmembrane region" description="Helical" evidence="1">
    <location>
        <begin position="33"/>
        <end position="51"/>
    </location>
</feature>
<evidence type="ECO:0000313" key="3">
    <source>
        <dbReference type="Proteomes" id="UP000015106"/>
    </source>
</evidence>
<keyword evidence="1" id="KW-0472">Membrane</keyword>
<evidence type="ECO:0000256" key="1">
    <source>
        <dbReference type="SAM" id="Phobius"/>
    </source>
</evidence>
<reference evidence="2" key="2">
    <citation type="submission" date="2018-03" db="EMBL/GenBank/DDBJ databases">
        <title>The Triticum urartu genome reveals the dynamic nature of wheat genome evolution.</title>
        <authorList>
            <person name="Ling H."/>
            <person name="Ma B."/>
            <person name="Shi X."/>
            <person name="Liu H."/>
            <person name="Dong L."/>
            <person name="Sun H."/>
            <person name="Cao Y."/>
            <person name="Gao Q."/>
            <person name="Zheng S."/>
            <person name="Li Y."/>
            <person name="Yu Y."/>
            <person name="Du H."/>
            <person name="Qi M."/>
            <person name="Li Y."/>
            <person name="Yu H."/>
            <person name="Cui Y."/>
            <person name="Wang N."/>
            <person name="Chen C."/>
            <person name="Wu H."/>
            <person name="Zhao Y."/>
            <person name="Zhang J."/>
            <person name="Li Y."/>
            <person name="Zhou W."/>
            <person name="Zhang B."/>
            <person name="Hu W."/>
            <person name="Eijk M."/>
            <person name="Tang J."/>
            <person name="Witsenboer H."/>
            <person name="Zhao S."/>
            <person name="Li Z."/>
            <person name="Zhang A."/>
            <person name="Wang D."/>
            <person name="Liang C."/>
        </authorList>
    </citation>
    <scope>NUCLEOTIDE SEQUENCE [LARGE SCALE GENOMIC DNA]</scope>
    <source>
        <strain evidence="2">cv. G1812</strain>
    </source>
</reference>
<protein>
    <submittedName>
        <fullName evidence="2">Uncharacterized protein</fullName>
    </submittedName>
</protein>
<dbReference type="Gramene" id="TuG1812G0100000830.01.T03">
    <property type="protein sequence ID" value="TuG1812G0100000830.01.T03"/>
    <property type="gene ID" value="TuG1812G0100000830.01"/>
</dbReference>
<sequence length="68" mass="8043">MRRAIPEKDEKSLKVLVHDGSSSKILTITLDTTHGMCSILLIFVYYFIYVFHLRDFIKFQLGYNKRCK</sequence>
<dbReference type="AlphaFoldDB" id="A0A8R7P4I4"/>
<evidence type="ECO:0000313" key="2">
    <source>
        <dbReference type="EnsemblPlants" id="TuG1812G0100000830.01.T03"/>
    </source>
</evidence>
<accession>A0A8R7P4I4</accession>
<organism evidence="2 3">
    <name type="scientific">Triticum urartu</name>
    <name type="common">Red wild einkorn</name>
    <name type="synonym">Crithodium urartu</name>
    <dbReference type="NCBI Taxonomy" id="4572"/>
    <lineage>
        <taxon>Eukaryota</taxon>
        <taxon>Viridiplantae</taxon>
        <taxon>Streptophyta</taxon>
        <taxon>Embryophyta</taxon>
        <taxon>Tracheophyta</taxon>
        <taxon>Spermatophyta</taxon>
        <taxon>Magnoliopsida</taxon>
        <taxon>Liliopsida</taxon>
        <taxon>Poales</taxon>
        <taxon>Poaceae</taxon>
        <taxon>BOP clade</taxon>
        <taxon>Pooideae</taxon>
        <taxon>Triticodae</taxon>
        <taxon>Triticeae</taxon>
        <taxon>Triticinae</taxon>
        <taxon>Triticum</taxon>
    </lineage>
</organism>
<proteinExistence type="predicted"/>
<keyword evidence="1" id="KW-0812">Transmembrane</keyword>
<name>A0A8R7P4I4_TRIUA</name>
<keyword evidence="1" id="KW-1133">Transmembrane helix</keyword>
<keyword evidence="3" id="KW-1185">Reference proteome</keyword>
<reference evidence="2" key="3">
    <citation type="submission" date="2022-06" db="UniProtKB">
        <authorList>
            <consortium name="EnsemblPlants"/>
        </authorList>
    </citation>
    <scope>IDENTIFICATION</scope>
</reference>